<dbReference type="SUPFAM" id="SSF47384">
    <property type="entry name" value="Homodimeric domain of signal transducing histidine kinase"/>
    <property type="match status" value="1"/>
</dbReference>
<gene>
    <name evidence="14" type="ORF">DSCO28_68900</name>
</gene>
<keyword evidence="10" id="KW-0812">Transmembrane</keyword>
<dbReference type="SUPFAM" id="SSF55785">
    <property type="entry name" value="PYP-like sensor domain (PAS domain)"/>
    <property type="match status" value="2"/>
</dbReference>
<dbReference type="KEGG" id="dov:DSCO28_68900"/>
<dbReference type="InterPro" id="IPR005467">
    <property type="entry name" value="His_kinase_dom"/>
</dbReference>
<dbReference type="InterPro" id="IPR004358">
    <property type="entry name" value="Sig_transdc_His_kin-like_C"/>
</dbReference>
<dbReference type="InterPro" id="IPR000700">
    <property type="entry name" value="PAS-assoc_C"/>
</dbReference>
<dbReference type="PROSITE" id="PS50112">
    <property type="entry name" value="PAS"/>
    <property type="match status" value="2"/>
</dbReference>
<feature type="transmembrane region" description="Helical" evidence="10">
    <location>
        <begin position="6"/>
        <end position="29"/>
    </location>
</feature>
<feature type="domain" description="PAS" evidence="12">
    <location>
        <begin position="355"/>
        <end position="409"/>
    </location>
</feature>
<feature type="transmembrane region" description="Helical" evidence="10">
    <location>
        <begin position="74"/>
        <end position="93"/>
    </location>
</feature>
<dbReference type="SMART" id="SM00091">
    <property type="entry name" value="PAS"/>
    <property type="match status" value="2"/>
</dbReference>
<dbReference type="Proteomes" id="UP000425960">
    <property type="component" value="Chromosome"/>
</dbReference>
<feature type="compositionally biased region" description="Basic and acidic residues" evidence="9">
    <location>
        <begin position="744"/>
        <end position="754"/>
    </location>
</feature>
<protein>
    <recommendedName>
        <fullName evidence="2">histidine kinase</fullName>
        <ecNumber evidence="2">2.7.13.3</ecNumber>
    </recommendedName>
</protein>
<evidence type="ECO:0000256" key="1">
    <source>
        <dbReference type="ARBA" id="ARBA00000085"/>
    </source>
</evidence>
<dbReference type="Pfam" id="PF00512">
    <property type="entry name" value="HisKA"/>
    <property type="match status" value="1"/>
</dbReference>
<dbReference type="Pfam" id="PF16927">
    <property type="entry name" value="HisKA_7TM"/>
    <property type="match status" value="1"/>
</dbReference>
<dbReference type="RefSeq" id="WP_155325649.1">
    <property type="nucleotide sequence ID" value="NZ_AP021876.1"/>
</dbReference>
<evidence type="ECO:0000256" key="8">
    <source>
        <dbReference type="ARBA" id="ARBA00023012"/>
    </source>
</evidence>
<dbReference type="Gene3D" id="1.10.287.130">
    <property type="match status" value="1"/>
</dbReference>
<reference evidence="14 15" key="1">
    <citation type="submission" date="2019-11" db="EMBL/GenBank/DDBJ databases">
        <title>Comparative genomics of hydrocarbon-degrading Desulfosarcina strains.</title>
        <authorList>
            <person name="Watanabe M."/>
            <person name="Kojima H."/>
            <person name="Fukui M."/>
        </authorList>
    </citation>
    <scope>NUCLEOTIDE SEQUENCE [LARGE SCALE GENOMIC DNA]</scope>
    <source>
        <strain evidence="14 15">28bB2T</strain>
    </source>
</reference>
<sequence>MLEIDLQTLFMQHTFVAAVICLALIVYLIPRRQTPSSRELILLLAAVAVWSFCYGMELRVSGLTAKLTWVRREYLGAAWVGLLFFRFAMVLSGRTAWLSGLRGGSLIVVPVLIVIAVYTNDHHHLIWSHAWIETDSALPSLAYQRGGGFLFHIAFAYTLLLISTFILFHTFTGSGQLERKNLIILMIGLAAPWVSNVLHLIEIDPFRHVDPTPFAFSISGFSFFWGIIRYQILELIPIARDAVIESMQDAVFVLNPQGIVIDLNTTARQLIGTATVPLVGKPLKALSPDLWALADPHRSPSAESTEINIDKDGILRLWRMRRSLLYGAGQKPAGWLITLQDITDQRHNEKALRESEEKFRSISASALDGIIMIDPKGRVCFWNHAAEQIFGYRAEEILGKDLHTQLAPEQFHTAYLKAFALFQQTGNGRLLGKTIEIECRHKDGYNFSAELSLAPLKLNDQWHAVGIVRDVSERKKTQEFLIQSEKMLSIGGLAAGMAHEINNPLAGILSNVQMIRMRLAGDLPANRGEAAACGLDLAHLKTYIDRRGILEMITATEQSCQRAADIVRNMLDFSRKSDTDLTDHDLAKLLDQTVALANNDFRLNNRYDFRRIEIHRDYASRMPTVRCDKNQIQQVLLNILKNGAQAMWAMTDANRRPRFTLRVYAEPPYGCIAIADNGPGIPEEIRKRIFEPFYTTKPIGSGTGLGLSVAYFIVNEKHGGVLSVDSAPDHGTTFTVKLPQQSENHQDNEKNAVS</sequence>
<dbReference type="Gene3D" id="3.30.565.10">
    <property type="entry name" value="Histidine kinase-like ATPase, C-terminal domain"/>
    <property type="match status" value="1"/>
</dbReference>
<keyword evidence="10" id="KW-0472">Membrane</keyword>
<evidence type="ECO:0000256" key="7">
    <source>
        <dbReference type="ARBA" id="ARBA00022840"/>
    </source>
</evidence>
<organism evidence="14 15">
    <name type="scientific">Desulfosarcina ovata subsp. sediminis</name>
    <dbReference type="NCBI Taxonomy" id="885957"/>
    <lineage>
        <taxon>Bacteria</taxon>
        <taxon>Pseudomonadati</taxon>
        <taxon>Thermodesulfobacteriota</taxon>
        <taxon>Desulfobacteria</taxon>
        <taxon>Desulfobacterales</taxon>
        <taxon>Desulfosarcinaceae</taxon>
        <taxon>Desulfosarcina</taxon>
    </lineage>
</organism>
<feature type="transmembrane region" description="Helical" evidence="10">
    <location>
        <begin position="182"/>
        <end position="201"/>
    </location>
</feature>
<dbReference type="EMBL" id="AP021876">
    <property type="protein sequence ID" value="BBO86324.1"/>
    <property type="molecule type" value="Genomic_DNA"/>
</dbReference>
<evidence type="ECO:0000256" key="3">
    <source>
        <dbReference type="ARBA" id="ARBA00022553"/>
    </source>
</evidence>
<evidence type="ECO:0000259" key="12">
    <source>
        <dbReference type="PROSITE" id="PS50112"/>
    </source>
</evidence>
<dbReference type="SUPFAM" id="SSF55874">
    <property type="entry name" value="ATPase domain of HSP90 chaperone/DNA topoisomerase II/histidine kinase"/>
    <property type="match status" value="1"/>
</dbReference>
<keyword evidence="8" id="KW-0902">Two-component regulatory system</keyword>
<keyword evidence="7" id="KW-0067">ATP-binding</keyword>
<evidence type="ECO:0000259" key="11">
    <source>
        <dbReference type="PROSITE" id="PS50109"/>
    </source>
</evidence>
<dbReference type="InterPro" id="IPR036097">
    <property type="entry name" value="HisK_dim/P_sf"/>
</dbReference>
<dbReference type="InterPro" id="IPR031621">
    <property type="entry name" value="HisKA_7TM"/>
</dbReference>
<evidence type="ECO:0000259" key="13">
    <source>
        <dbReference type="PROSITE" id="PS50113"/>
    </source>
</evidence>
<dbReference type="PROSITE" id="PS50109">
    <property type="entry name" value="HIS_KIN"/>
    <property type="match status" value="1"/>
</dbReference>
<dbReference type="SMART" id="SM00387">
    <property type="entry name" value="HATPase_c"/>
    <property type="match status" value="1"/>
</dbReference>
<feature type="compositionally biased region" description="Polar residues" evidence="9">
    <location>
        <begin position="732"/>
        <end position="743"/>
    </location>
</feature>
<keyword evidence="10" id="KW-1133">Transmembrane helix</keyword>
<evidence type="ECO:0000313" key="14">
    <source>
        <dbReference type="EMBL" id="BBO86324.1"/>
    </source>
</evidence>
<dbReference type="GO" id="GO:0000155">
    <property type="term" value="F:phosphorelay sensor kinase activity"/>
    <property type="evidence" value="ECO:0007669"/>
    <property type="project" value="InterPro"/>
</dbReference>
<dbReference type="InterPro" id="IPR000014">
    <property type="entry name" value="PAS"/>
</dbReference>
<dbReference type="CDD" id="cd00130">
    <property type="entry name" value="PAS"/>
    <property type="match status" value="2"/>
</dbReference>
<evidence type="ECO:0000256" key="2">
    <source>
        <dbReference type="ARBA" id="ARBA00012438"/>
    </source>
</evidence>
<evidence type="ECO:0000256" key="5">
    <source>
        <dbReference type="ARBA" id="ARBA00022741"/>
    </source>
</evidence>
<dbReference type="InterPro" id="IPR003594">
    <property type="entry name" value="HATPase_dom"/>
</dbReference>
<dbReference type="PANTHER" id="PTHR43065:SF42">
    <property type="entry name" value="TWO-COMPONENT SENSOR PPRA"/>
    <property type="match status" value="1"/>
</dbReference>
<feature type="transmembrane region" description="Helical" evidence="10">
    <location>
        <begin position="149"/>
        <end position="170"/>
    </location>
</feature>
<dbReference type="InterPro" id="IPR035965">
    <property type="entry name" value="PAS-like_dom_sf"/>
</dbReference>
<proteinExistence type="predicted"/>
<dbReference type="EC" id="2.7.13.3" evidence="2"/>
<dbReference type="PANTHER" id="PTHR43065">
    <property type="entry name" value="SENSOR HISTIDINE KINASE"/>
    <property type="match status" value="1"/>
</dbReference>
<dbReference type="Pfam" id="PF13426">
    <property type="entry name" value="PAS_9"/>
    <property type="match status" value="1"/>
</dbReference>
<keyword evidence="5" id="KW-0547">Nucleotide-binding</keyword>
<evidence type="ECO:0000256" key="4">
    <source>
        <dbReference type="ARBA" id="ARBA00022679"/>
    </source>
</evidence>
<accession>A0A5K8A1X9</accession>
<dbReference type="NCBIfam" id="TIGR00229">
    <property type="entry name" value="sensory_box"/>
    <property type="match status" value="2"/>
</dbReference>
<dbReference type="GO" id="GO:0005524">
    <property type="term" value="F:ATP binding"/>
    <property type="evidence" value="ECO:0007669"/>
    <property type="project" value="UniProtKB-KW"/>
</dbReference>
<dbReference type="InterPro" id="IPR001610">
    <property type="entry name" value="PAC"/>
</dbReference>
<feature type="transmembrane region" description="Helical" evidence="10">
    <location>
        <begin position="100"/>
        <end position="118"/>
    </location>
</feature>
<dbReference type="SMART" id="SM00388">
    <property type="entry name" value="HisKA"/>
    <property type="match status" value="1"/>
</dbReference>
<feature type="transmembrane region" description="Helical" evidence="10">
    <location>
        <begin position="41"/>
        <end position="62"/>
    </location>
</feature>
<keyword evidence="6" id="KW-0418">Kinase</keyword>
<name>A0A5K8A1X9_9BACT</name>
<dbReference type="Pfam" id="PF00989">
    <property type="entry name" value="PAS"/>
    <property type="match status" value="1"/>
</dbReference>
<keyword evidence="3" id="KW-0597">Phosphoprotein</keyword>
<dbReference type="GO" id="GO:0006355">
    <property type="term" value="P:regulation of DNA-templated transcription"/>
    <property type="evidence" value="ECO:0007669"/>
    <property type="project" value="InterPro"/>
</dbReference>
<dbReference type="Gene3D" id="3.30.450.20">
    <property type="entry name" value="PAS domain"/>
    <property type="match status" value="2"/>
</dbReference>
<keyword evidence="4" id="KW-0808">Transferase</keyword>
<dbReference type="AlphaFoldDB" id="A0A5K8A1X9"/>
<comment type="catalytic activity">
    <reaction evidence="1">
        <text>ATP + protein L-histidine = ADP + protein N-phospho-L-histidine.</text>
        <dbReference type="EC" id="2.7.13.3"/>
    </reaction>
</comment>
<evidence type="ECO:0000256" key="10">
    <source>
        <dbReference type="SAM" id="Phobius"/>
    </source>
</evidence>
<dbReference type="InterPro" id="IPR003661">
    <property type="entry name" value="HisK_dim/P_dom"/>
</dbReference>
<feature type="domain" description="PAS" evidence="12">
    <location>
        <begin position="243"/>
        <end position="289"/>
    </location>
</feature>
<dbReference type="SMART" id="SM00086">
    <property type="entry name" value="PAC"/>
    <property type="match status" value="2"/>
</dbReference>
<dbReference type="CDD" id="cd00082">
    <property type="entry name" value="HisKA"/>
    <property type="match status" value="1"/>
</dbReference>
<dbReference type="PRINTS" id="PR00344">
    <property type="entry name" value="BCTRLSENSOR"/>
</dbReference>
<dbReference type="Pfam" id="PF02518">
    <property type="entry name" value="HATPase_c"/>
    <property type="match status" value="1"/>
</dbReference>
<feature type="region of interest" description="Disordered" evidence="9">
    <location>
        <begin position="732"/>
        <end position="754"/>
    </location>
</feature>
<dbReference type="InterPro" id="IPR036890">
    <property type="entry name" value="HATPase_C_sf"/>
</dbReference>
<evidence type="ECO:0000256" key="9">
    <source>
        <dbReference type="SAM" id="MobiDB-lite"/>
    </source>
</evidence>
<evidence type="ECO:0000313" key="15">
    <source>
        <dbReference type="Proteomes" id="UP000425960"/>
    </source>
</evidence>
<dbReference type="PROSITE" id="PS50113">
    <property type="entry name" value="PAC"/>
    <property type="match status" value="1"/>
</dbReference>
<evidence type="ECO:0000256" key="6">
    <source>
        <dbReference type="ARBA" id="ARBA00022777"/>
    </source>
</evidence>
<feature type="domain" description="Histidine kinase" evidence="11">
    <location>
        <begin position="496"/>
        <end position="742"/>
    </location>
</feature>
<feature type="domain" description="PAC" evidence="13">
    <location>
        <begin position="433"/>
        <end position="483"/>
    </location>
</feature>
<dbReference type="InterPro" id="IPR013767">
    <property type="entry name" value="PAS_fold"/>
</dbReference>